<evidence type="ECO:0000256" key="6">
    <source>
        <dbReference type="RuleBase" id="RU003915"/>
    </source>
</evidence>
<keyword evidence="3 5" id="KW-0697">Rotamase</keyword>
<dbReference type="Gene3D" id="3.10.50.40">
    <property type="match status" value="1"/>
</dbReference>
<dbReference type="OrthoDB" id="9814548at2"/>
<comment type="caution">
    <text evidence="8">The sequence shown here is derived from an EMBL/GenBank/DDBJ whole genome shotgun (WGS) entry which is preliminary data.</text>
</comment>
<dbReference type="EC" id="5.2.1.8" evidence="6"/>
<comment type="catalytic activity">
    <reaction evidence="1 5 6">
        <text>[protein]-peptidylproline (omega=180) = [protein]-peptidylproline (omega=0)</text>
        <dbReference type="Rhea" id="RHEA:16237"/>
        <dbReference type="Rhea" id="RHEA-COMP:10747"/>
        <dbReference type="Rhea" id="RHEA-COMP:10748"/>
        <dbReference type="ChEBI" id="CHEBI:83833"/>
        <dbReference type="ChEBI" id="CHEBI:83834"/>
        <dbReference type="EC" id="5.2.1.8"/>
    </reaction>
</comment>
<evidence type="ECO:0000256" key="1">
    <source>
        <dbReference type="ARBA" id="ARBA00000971"/>
    </source>
</evidence>
<dbReference type="InterPro" id="IPR046357">
    <property type="entry name" value="PPIase_dom_sf"/>
</dbReference>
<sequence length="172" mass="18983">MRIWKTVAVFVTATLLLGGCSEDPEQERLRQERLERALNDDTRKAGDAFMAENAKREGVEVLANGLQIEHLVRGEGASPTAADTVVVHYEGTRVDGHVFDSSYQREQPARFPLKQVVRGWRQGLIKMNVGGTAMLYLPPELAYGATSPSTDIPANSTLIFKVELLSIVEEAE</sequence>
<evidence type="ECO:0000256" key="2">
    <source>
        <dbReference type="ARBA" id="ARBA00006577"/>
    </source>
</evidence>
<reference evidence="8 9" key="1">
    <citation type="submission" date="2018-03" db="EMBL/GenBank/DDBJ databases">
        <title>Genomic Encyclopedia of Archaeal and Bacterial Type Strains, Phase II (KMG-II): from individual species to whole genera.</title>
        <authorList>
            <person name="Goeker M."/>
        </authorList>
    </citation>
    <scope>NUCLEOTIDE SEQUENCE [LARGE SCALE GENOMIC DNA]</scope>
    <source>
        <strain evidence="8 9">DSM 17586</strain>
    </source>
</reference>
<dbReference type="GO" id="GO:0003755">
    <property type="term" value="F:peptidyl-prolyl cis-trans isomerase activity"/>
    <property type="evidence" value="ECO:0007669"/>
    <property type="project" value="UniProtKB-UniRule"/>
</dbReference>
<dbReference type="AlphaFoldDB" id="A0A2P8F1X8"/>
<evidence type="ECO:0000313" key="8">
    <source>
        <dbReference type="EMBL" id="PSL15723.1"/>
    </source>
</evidence>
<evidence type="ECO:0000313" key="9">
    <source>
        <dbReference type="Proteomes" id="UP000242133"/>
    </source>
</evidence>
<name>A0A2P8F1X8_9GAMM</name>
<dbReference type="EMBL" id="PYGI01000003">
    <property type="protein sequence ID" value="PSL15723.1"/>
    <property type="molecule type" value="Genomic_DNA"/>
</dbReference>
<protein>
    <recommendedName>
        <fullName evidence="6">Peptidyl-prolyl cis-trans isomerase</fullName>
        <ecNumber evidence="6">5.2.1.8</ecNumber>
    </recommendedName>
</protein>
<dbReference type="SUPFAM" id="SSF54534">
    <property type="entry name" value="FKBP-like"/>
    <property type="match status" value="1"/>
</dbReference>
<feature type="domain" description="PPIase FKBP-type" evidence="7">
    <location>
        <begin position="82"/>
        <end position="168"/>
    </location>
</feature>
<dbReference type="Pfam" id="PF00254">
    <property type="entry name" value="FKBP_C"/>
    <property type="match status" value="1"/>
</dbReference>
<organism evidence="8 9">
    <name type="scientific">Marinobacterium halophilum</name>
    <dbReference type="NCBI Taxonomy" id="267374"/>
    <lineage>
        <taxon>Bacteria</taxon>
        <taxon>Pseudomonadati</taxon>
        <taxon>Pseudomonadota</taxon>
        <taxon>Gammaproteobacteria</taxon>
        <taxon>Oceanospirillales</taxon>
        <taxon>Oceanospirillaceae</taxon>
        <taxon>Marinobacterium</taxon>
    </lineage>
</organism>
<dbReference type="InterPro" id="IPR001179">
    <property type="entry name" value="PPIase_FKBP_dom"/>
</dbReference>
<evidence type="ECO:0000256" key="3">
    <source>
        <dbReference type="ARBA" id="ARBA00023110"/>
    </source>
</evidence>
<dbReference type="Proteomes" id="UP000242133">
    <property type="component" value="Unassembled WGS sequence"/>
</dbReference>
<dbReference type="PANTHER" id="PTHR43811:SF23">
    <property type="entry name" value="FKBP-TYPE 22 KDA PEPTIDYL-PROLYL CIS-TRANS ISOMERASE"/>
    <property type="match status" value="1"/>
</dbReference>
<comment type="similarity">
    <text evidence="2 6">Belongs to the FKBP-type PPIase family.</text>
</comment>
<gene>
    <name evidence="8" type="ORF">CLV44_1033</name>
</gene>
<dbReference type="PROSITE" id="PS50059">
    <property type="entry name" value="FKBP_PPIASE"/>
    <property type="match status" value="1"/>
</dbReference>
<dbReference type="PROSITE" id="PS51257">
    <property type="entry name" value="PROKAR_LIPOPROTEIN"/>
    <property type="match status" value="1"/>
</dbReference>
<dbReference type="Pfam" id="PF01346">
    <property type="entry name" value="FKBP_N"/>
    <property type="match status" value="1"/>
</dbReference>
<evidence type="ECO:0000256" key="5">
    <source>
        <dbReference type="PROSITE-ProRule" id="PRU00277"/>
    </source>
</evidence>
<dbReference type="InterPro" id="IPR000774">
    <property type="entry name" value="PPIase_FKBP_N"/>
</dbReference>
<keyword evidence="9" id="KW-1185">Reference proteome</keyword>
<dbReference type="RefSeq" id="WP_106590556.1">
    <property type="nucleotide sequence ID" value="NZ_PYGI01000003.1"/>
</dbReference>
<dbReference type="FunFam" id="3.10.50.40:FF:000006">
    <property type="entry name" value="Peptidyl-prolyl cis-trans isomerase"/>
    <property type="match status" value="1"/>
</dbReference>
<dbReference type="GO" id="GO:0006457">
    <property type="term" value="P:protein folding"/>
    <property type="evidence" value="ECO:0007669"/>
    <property type="project" value="InterPro"/>
</dbReference>
<dbReference type="PANTHER" id="PTHR43811">
    <property type="entry name" value="FKBP-TYPE PEPTIDYL-PROLYL CIS-TRANS ISOMERASE FKPA"/>
    <property type="match status" value="1"/>
</dbReference>
<evidence type="ECO:0000256" key="4">
    <source>
        <dbReference type="ARBA" id="ARBA00023235"/>
    </source>
</evidence>
<proteinExistence type="inferred from homology"/>
<keyword evidence="4 5" id="KW-0413">Isomerase</keyword>
<accession>A0A2P8F1X8</accession>
<evidence type="ECO:0000259" key="7">
    <source>
        <dbReference type="PROSITE" id="PS50059"/>
    </source>
</evidence>